<dbReference type="UniPathway" id="UPA00562">
    <property type="reaction ID" value="UER00621"/>
</dbReference>
<evidence type="ECO:0000256" key="2">
    <source>
        <dbReference type="ARBA" id="ARBA00022723"/>
    </source>
</evidence>
<dbReference type="PIRSF" id="PIRSF033318">
    <property type="entry name" value="Formald_GSH"/>
    <property type="match status" value="1"/>
</dbReference>
<feature type="domain" description="CENP-V/GFA" evidence="6">
    <location>
        <begin position="21"/>
        <end position="167"/>
    </location>
</feature>
<comment type="function">
    <text evidence="5">Catalyzes the condensation of formaldehyde and glutathione to S-hydroxymethylglutathione.</text>
</comment>
<dbReference type="NCBIfam" id="NF003829">
    <property type="entry name" value="PRK05417.1"/>
    <property type="match status" value="1"/>
</dbReference>
<dbReference type="GO" id="GO:0008270">
    <property type="term" value="F:zinc ion binding"/>
    <property type="evidence" value="ECO:0007669"/>
    <property type="project" value="UniProtKB-UniRule"/>
</dbReference>
<comment type="caution">
    <text evidence="7">The sequence shown here is derived from an EMBL/GenBank/DDBJ whole genome shotgun (WGS) entry which is preliminary data.</text>
</comment>
<dbReference type="InterPro" id="IPR011057">
    <property type="entry name" value="Mss4-like_sf"/>
</dbReference>
<feature type="binding site" evidence="5">
    <location>
        <position position="49"/>
    </location>
    <ligand>
        <name>Zn(2+)</name>
        <dbReference type="ChEBI" id="CHEBI:29105"/>
        <label>2</label>
        <note>catalytic</note>
    </ligand>
</feature>
<dbReference type="SUPFAM" id="SSF51316">
    <property type="entry name" value="Mss4-like"/>
    <property type="match status" value="1"/>
</dbReference>
<feature type="binding site" evidence="5">
    <location>
        <position position="28"/>
    </location>
    <ligand>
        <name>Zn(2+)</name>
        <dbReference type="ChEBI" id="CHEBI:29105"/>
        <label>1</label>
        <note>structural</note>
    </ligand>
</feature>
<comment type="cofactor">
    <cofactor evidence="5">
        <name>Zn(2+)</name>
        <dbReference type="ChEBI" id="CHEBI:29105"/>
    </cofactor>
    <text evidence="5">Binds 2 Zn(2+) ions per subunit.</text>
</comment>
<dbReference type="PROSITE" id="PS51891">
    <property type="entry name" value="CENP_V_GFA"/>
    <property type="match status" value="1"/>
</dbReference>
<dbReference type="HAMAP" id="MF_00723">
    <property type="entry name" value="Formald_GSH"/>
    <property type="match status" value="1"/>
</dbReference>
<organism evidence="7 8">
    <name type="scientific">Ensifer oleiphilus</name>
    <dbReference type="NCBI Taxonomy" id="2742698"/>
    <lineage>
        <taxon>Bacteria</taxon>
        <taxon>Pseudomonadati</taxon>
        <taxon>Pseudomonadota</taxon>
        <taxon>Alphaproteobacteria</taxon>
        <taxon>Hyphomicrobiales</taxon>
        <taxon>Rhizobiaceae</taxon>
        <taxon>Sinorhizobium/Ensifer group</taxon>
        <taxon>Ensifer</taxon>
    </lineage>
</organism>
<accession>A0A7Y6Q6S6</accession>
<dbReference type="RefSeq" id="WP_176353590.1">
    <property type="nucleotide sequence ID" value="NZ_JABWDU010000003.1"/>
</dbReference>
<dbReference type="GO" id="GO:0046294">
    <property type="term" value="P:formaldehyde catabolic process"/>
    <property type="evidence" value="ECO:0007669"/>
    <property type="project" value="UniProtKB-UniRule"/>
</dbReference>
<dbReference type="EMBL" id="JABWDU010000003">
    <property type="protein sequence ID" value="NVD40056.1"/>
    <property type="molecule type" value="Genomic_DNA"/>
</dbReference>
<feature type="binding site" evidence="5">
    <location>
        <position position="96"/>
    </location>
    <ligand>
        <name>Zn(2+)</name>
        <dbReference type="ChEBI" id="CHEBI:29105"/>
        <label>1</label>
        <note>structural</note>
    </ligand>
</feature>
<dbReference type="Pfam" id="PF04828">
    <property type="entry name" value="GFA"/>
    <property type="match status" value="1"/>
</dbReference>
<reference evidence="7 8" key="1">
    <citation type="submission" date="2020-06" db="EMBL/GenBank/DDBJ databases">
        <authorList>
            <person name="Grouzdev D.S."/>
        </authorList>
    </citation>
    <scope>NUCLEOTIDE SEQUENCE [LARGE SCALE GENOMIC DNA]</scope>
    <source>
        <strain evidence="7 8">HO-A22</strain>
    </source>
</reference>
<evidence type="ECO:0000256" key="3">
    <source>
        <dbReference type="ARBA" id="ARBA00022833"/>
    </source>
</evidence>
<dbReference type="GO" id="GO:0051907">
    <property type="term" value="F:S-(hydroxymethyl)glutathione synthase activity"/>
    <property type="evidence" value="ECO:0007669"/>
    <property type="project" value="UniProtKB-UniRule"/>
</dbReference>
<feature type="binding site" evidence="5">
    <location>
        <position position="51"/>
    </location>
    <ligand>
        <name>Zn(2+)</name>
        <dbReference type="ChEBI" id="CHEBI:29105"/>
        <label>2</label>
        <note>catalytic</note>
    </ligand>
</feature>
<dbReference type="NCBIfam" id="TIGR02820">
    <property type="entry name" value="formald_GSH"/>
    <property type="match status" value="1"/>
</dbReference>
<evidence type="ECO:0000256" key="4">
    <source>
        <dbReference type="ARBA" id="ARBA00023239"/>
    </source>
</evidence>
<evidence type="ECO:0000256" key="1">
    <source>
        <dbReference type="ARBA" id="ARBA00005495"/>
    </source>
</evidence>
<dbReference type="PANTHER" id="PTHR33337:SF40">
    <property type="entry name" value="CENP-V_GFA DOMAIN-CONTAINING PROTEIN-RELATED"/>
    <property type="match status" value="1"/>
</dbReference>
<sequence>MPSIAIHPTLDSGFKATDAAFSGGTLVCNCTSKPVKVRVKSDIAHNHACGCTKCWKPEGAAFSVVAVAPTENIEVLENGDKLAVIDPAALIQRHACKECGVHMYGPVERDHAFKGLSFLHPERFQETGWAKPGFAAFVSSIIESGYDPAKMDGVRARLRDLGLEPYDCLNPVLMDLIATWTAKKSGALKTHAA</sequence>
<dbReference type="Proteomes" id="UP000520198">
    <property type="component" value="Unassembled WGS sequence"/>
</dbReference>
<evidence type="ECO:0000313" key="7">
    <source>
        <dbReference type="EMBL" id="NVD40056.1"/>
    </source>
</evidence>
<feature type="binding site" evidence="5">
    <location>
        <position position="30"/>
    </location>
    <ligand>
        <name>Zn(2+)</name>
        <dbReference type="ChEBI" id="CHEBI:29105"/>
        <label>1</label>
        <note>structural</note>
    </ligand>
</feature>
<evidence type="ECO:0000259" key="6">
    <source>
        <dbReference type="PROSITE" id="PS51891"/>
    </source>
</evidence>
<evidence type="ECO:0000313" key="8">
    <source>
        <dbReference type="Proteomes" id="UP000520198"/>
    </source>
</evidence>
<feature type="binding site" evidence="5">
    <location>
        <position position="99"/>
    </location>
    <ligand>
        <name>Zn(2+)</name>
        <dbReference type="ChEBI" id="CHEBI:29105"/>
        <label>1</label>
        <note>structural</note>
    </ligand>
</feature>
<dbReference type="AlphaFoldDB" id="A0A7Y6Q6S6"/>
<dbReference type="EC" id="4.4.1.22" evidence="5"/>
<comment type="pathway">
    <text evidence="5">One-carbon metabolism; formaldehyde degradation; formate from formaldehyde (glutathione route): step 1/3.</text>
</comment>
<keyword evidence="3 5" id="KW-0862">Zinc</keyword>
<dbReference type="InterPro" id="IPR014185">
    <property type="entry name" value="Formald_GSH"/>
</dbReference>
<protein>
    <recommendedName>
        <fullName evidence="5">Glutathione-dependent formaldehyde-activating enzyme</fullName>
        <ecNumber evidence="5">4.4.1.22</ecNumber>
    </recommendedName>
    <alternativeName>
        <fullName evidence="5">S-(hydroxymethyl)glutathione synthase</fullName>
    </alternativeName>
</protein>
<feature type="binding site" evidence="5">
    <location>
        <position position="54"/>
    </location>
    <ligand>
        <name>Zn(2+)</name>
        <dbReference type="ChEBI" id="CHEBI:29105"/>
        <label>2</label>
        <note>catalytic</note>
    </ligand>
</feature>
<comment type="catalytic activity">
    <reaction evidence="5">
        <text>S-(hydroxymethyl)glutathione = glutathione + formaldehyde</text>
        <dbReference type="Rhea" id="RHEA:22488"/>
        <dbReference type="ChEBI" id="CHEBI:16842"/>
        <dbReference type="ChEBI" id="CHEBI:57925"/>
        <dbReference type="ChEBI" id="CHEBI:58758"/>
        <dbReference type="EC" id="4.4.1.22"/>
    </reaction>
</comment>
<comment type="similarity">
    <text evidence="1 5">Belongs to the Gfa family.</text>
</comment>
<evidence type="ECO:0000256" key="5">
    <source>
        <dbReference type="HAMAP-Rule" id="MF_00723"/>
    </source>
</evidence>
<gene>
    <name evidence="5 7" type="primary">gfa</name>
    <name evidence="7" type="ORF">HT585_14410</name>
</gene>
<keyword evidence="8" id="KW-1185">Reference proteome</keyword>
<name>A0A7Y6Q6S6_9HYPH</name>
<keyword evidence="4 5" id="KW-0456">Lyase</keyword>
<keyword evidence="2 5" id="KW-0479">Metal-binding</keyword>
<dbReference type="PANTHER" id="PTHR33337">
    <property type="entry name" value="GFA DOMAIN-CONTAINING PROTEIN"/>
    <property type="match status" value="1"/>
</dbReference>
<proteinExistence type="inferred from homology"/>
<dbReference type="Gene3D" id="3.90.1590.10">
    <property type="entry name" value="glutathione-dependent formaldehyde- activating enzyme (gfa)"/>
    <property type="match status" value="1"/>
</dbReference>
<dbReference type="InterPro" id="IPR006913">
    <property type="entry name" value="CENP-V/GFA"/>
</dbReference>